<gene>
    <name evidence="1" type="ORF">QFC20_004474</name>
</gene>
<dbReference type="Proteomes" id="UP001230649">
    <property type="component" value="Unassembled WGS sequence"/>
</dbReference>
<protein>
    <submittedName>
        <fullName evidence="1">Uncharacterized protein</fullName>
    </submittedName>
</protein>
<accession>A0ACC2W228</accession>
<sequence length="482" mass="53457">MSQSYHHRETSTTQDRERMFGEAGRREQATHNEVEEGYISVARHTMDGNMARQYQSSERRQVFASTSATSGTSSHLVHTREPTTEHPSDPNLSPSRRNRIQYLESETEWLYQRNAELQDEVESMKSGFELIEREHRHRVKRLESSLNTVQATLDKAERQNRTLEATITQLRNPRQGKSRASSGTGVPLMPIQQYRAIQLTGLGIRPEGGSIQASTSMTDSMAMSVSGSSQGGHSRTSSLEGAFGAVPVQQGYRHGRGESQDRRVRKKVSWQDEVNPSTVPRPPAPIRVAGINALTTSILKTSPTKSQHDFNLPGSPLSPGSNLSPPLPNITGWVRSQSAASQAWQGHRRTSDTSTVCPGRSLYEEMGGGALQPSASQVSSTFGFSTWRRDVSSAQWLESNREELSAHRVNADEILNTDNPSRPEADRRDGHNASVLDHCKAVLEDRGSDFWQQIQFWCVVGIFVAGVLSKGRDGVLELGTRR</sequence>
<evidence type="ECO:0000313" key="2">
    <source>
        <dbReference type="Proteomes" id="UP001230649"/>
    </source>
</evidence>
<keyword evidence="2" id="KW-1185">Reference proteome</keyword>
<reference evidence="1" key="1">
    <citation type="submission" date="2023-04" db="EMBL/GenBank/DDBJ databases">
        <title>Draft Genome sequencing of Naganishia species isolated from polar environments using Oxford Nanopore Technology.</title>
        <authorList>
            <person name="Leo P."/>
            <person name="Venkateswaran K."/>
        </authorList>
    </citation>
    <scope>NUCLEOTIDE SEQUENCE</scope>
    <source>
        <strain evidence="1">MNA-CCFEE 5262</strain>
    </source>
</reference>
<dbReference type="EMBL" id="JASBWS010000052">
    <property type="protein sequence ID" value="KAJ9104702.1"/>
    <property type="molecule type" value="Genomic_DNA"/>
</dbReference>
<name>A0ACC2W228_9TREE</name>
<organism evidence="1 2">
    <name type="scientific">Naganishia adeliensis</name>
    <dbReference type="NCBI Taxonomy" id="92952"/>
    <lineage>
        <taxon>Eukaryota</taxon>
        <taxon>Fungi</taxon>
        <taxon>Dikarya</taxon>
        <taxon>Basidiomycota</taxon>
        <taxon>Agaricomycotina</taxon>
        <taxon>Tremellomycetes</taxon>
        <taxon>Filobasidiales</taxon>
        <taxon>Filobasidiaceae</taxon>
        <taxon>Naganishia</taxon>
    </lineage>
</organism>
<comment type="caution">
    <text evidence="1">The sequence shown here is derived from an EMBL/GenBank/DDBJ whole genome shotgun (WGS) entry which is preliminary data.</text>
</comment>
<proteinExistence type="predicted"/>
<evidence type="ECO:0000313" key="1">
    <source>
        <dbReference type="EMBL" id="KAJ9104702.1"/>
    </source>
</evidence>